<comment type="function">
    <text evidence="6">Self-assembles to form an icosahedral capsid.</text>
</comment>
<name>Q6H980_9VIRU</name>
<comment type="similarity">
    <text evidence="2 6">Belongs to the anelloviridae capsid protein family.</text>
</comment>
<dbReference type="GO" id="GO:0039615">
    <property type="term" value="C:T=1 icosahedral viral capsid"/>
    <property type="evidence" value="ECO:0007669"/>
    <property type="project" value="UniProtKB-UniRule"/>
</dbReference>
<dbReference type="InterPro" id="IPR004219">
    <property type="entry name" value="TTvirus_Unk"/>
</dbReference>
<evidence type="ECO:0000256" key="2">
    <source>
        <dbReference type="ARBA" id="ARBA00006131"/>
    </source>
</evidence>
<evidence type="ECO:0000256" key="1">
    <source>
        <dbReference type="ARBA" id="ARBA00004328"/>
    </source>
</evidence>
<proteinExistence type="inferred from homology"/>
<sequence length="161" mass="20516">MAWGWWKRRRRWWFRKRWTRGRLRRRWPRSARRRPRRRRVRRRRRWRRGRRKTRTYRRRRRFRRRRRKAKLIIKLWQPAVIKRCRIKGYIPLIISGNGTFATNFTSHINDRIMKGPFGGGHSTMRFSLYILFEEHLRHMNFWTRSNDNLELTRYLGASVKI</sequence>
<dbReference type="EMBL" id="AJ620241">
    <property type="protein sequence ID" value="CAF05771.1"/>
    <property type="molecule type" value="Genomic_DNA"/>
</dbReference>
<evidence type="ECO:0000256" key="6">
    <source>
        <dbReference type="RuleBase" id="RU361230"/>
    </source>
</evidence>
<protein>
    <recommendedName>
        <fullName evidence="6">Capsid protein</fullName>
    </recommendedName>
</protein>
<organism evidence="8">
    <name type="scientific">Torque teno virus</name>
    <dbReference type="NCBI Taxonomy" id="68887"/>
    <lineage>
        <taxon>Viruses</taxon>
        <taxon>Monodnaviria</taxon>
        <taxon>Shotokuvirae</taxon>
        <taxon>Commensaviricota</taxon>
        <taxon>Cardeaviricetes</taxon>
        <taxon>Sanitavirales</taxon>
        <taxon>Anelloviridae</taxon>
    </lineage>
</organism>
<keyword evidence="4 6" id="KW-0167">Capsid protein</keyword>
<accession>Q6H980</accession>
<evidence type="ECO:0000256" key="5">
    <source>
        <dbReference type="ARBA" id="ARBA00022844"/>
    </source>
</evidence>
<dbReference type="Pfam" id="PF02956">
    <property type="entry name" value="TT_ORF1"/>
    <property type="match status" value="1"/>
</dbReference>
<keyword evidence="3 6" id="KW-1140">T=1 icosahedral capsid protein</keyword>
<comment type="subcellular location">
    <subcellularLocation>
        <location evidence="1 6">Virion</location>
    </subcellularLocation>
</comment>
<evidence type="ECO:0000256" key="7">
    <source>
        <dbReference type="SAM" id="MobiDB-lite"/>
    </source>
</evidence>
<feature type="region of interest" description="Disordered" evidence="7">
    <location>
        <begin position="29"/>
        <end position="57"/>
    </location>
</feature>
<evidence type="ECO:0000256" key="3">
    <source>
        <dbReference type="ARBA" id="ARBA00022431"/>
    </source>
</evidence>
<evidence type="ECO:0000313" key="8">
    <source>
        <dbReference type="EMBL" id="CAF05771.1"/>
    </source>
</evidence>
<keyword evidence="5 6" id="KW-0946">Virion</keyword>
<reference evidence="8" key="1">
    <citation type="journal article" date="2004" name="J. Virol.">
        <title>Isolation of multiple TT virus genotypes from spleen biopsy tissue from a Hodgkin's disease patient: genome reorganization and diversity in the hypervariable region.</title>
        <authorList>
            <person name="Jelcic I."/>
            <person name="Hotz-Wagenblatt A."/>
            <person name="Hunziker A."/>
            <person name="Zur Hausen H."/>
            <person name="de Villiers E.M."/>
        </authorList>
    </citation>
    <scope>NUCLEOTIDE SEQUENCE</scope>
</reference>
<evidence type="ECO:0000256" key="4">
    <source>
        <dbReference type="ARBA" id="ARBA00022561"/>
    </source>
</evidence>